<dbReference type="Pfam" id="PF14534">
    <property type="entry name" value="DUF4440"/>
    <property type="match status" value="1"/>
</dbReference>
<dbReference type="AlphaFoldDB" id="A0A0H4W3C9"/>
<dbReference type="RefSeq" id="WP_048919771.1">
    <property type="nucleotide sequence ID" value="NZ_CP010777.1"/>
</dbReference>
<dbReference type="Proteomes" id="UP000036458">
    <property type="component" value="Chromosome"/>
</dbReference>
<dbReference type="InterPro" id="IPR032710">
    <property type="entry name" value="NTF2-like_dom_sf"/>
</dbReference>
<proteinExistence type="predicted"/>
<dbReference type="Gene3D" id="3.10.450.50">
    <property type="match status" value="1"/>
</dbReference>
<name>A0A0H4W3C9_9BACT</name>
<evidence type="ECO:0000313" key="2">
    <source>
        <dbReference type="EMBL" id="AKQ44951.1"/>
    </source>
</evidence>
<organism evidence="2 3">
    <name type="scientific">Rufibacter radiotolerans</name>
    <dbReference type="NCBI Taxonomy" id="1379910"/>
    <lineage>
        <taxon>Bacteria</taxon>
        <taxon>Pseudomonadati</taxon>
        <taxon>Bacteroidota</taxon>
        <taxon>Cytophagia</taxon>
        <taxon>Cytophagales</taxon>
        <taxon>Hymenobacteraceae</taxon>
        <taxon>Rufibacter</taxon>
    </lineage>
</organism>
<dbReference type="KEGG" id="ruf:TH63_03805"/>
<evidence type="ECO:0000313" key="3">
    <source>
        <dbReference type="Proteomes" id="UP000036458"/>
    </source>
</evidence>
<dbReference type="EMBL" id="CP010777">
    <property type="protein sequence ID" value="AKQ44951.1"/>
    <property type="molecule type" value="Genomic_DNA"/>
</dbReference>
<dbReference type="SUPFAM" id="SSF54427">
    <property type="entry name" value="NTF2-like"/>
    <property type="match status" value="1"/>
</dbReference>
<reference evidence="2 3" key="1">
    <citation type="submission" date="2015-01" db="EMBL/GenBank/DDBJ databases">
        <title>Rufibacter sp./DG31D/ whole genome sequencing.</title>
        <authorList>
            <person name="Kim M.K."/>
            <person name="Srinivasan S."/>
            <person name="Lee J.-J."/>
        </authorList>
    </citation>
    <scope>NUCLEOTIDE SEQUENCE [LARGE SCALE GENOMIC DNA]</scope>
    <source>
        <strain evidence="2 3">DG31D</strain>
    </source>
</reference>
<gene>
    <name evidence="2" type="ORF">TH63_03805</name>
</gene>
<dbReference type="InterPro" id="IPR027843">
    <property type="entry name" value="DUF4440"/>
</dbReference>
<dbReference type="PATRIC" id="fig|1379910.4.peg.822"/>
<protein>
    <recommendedName>
        <fullName evidence="1">DUF4440 domain-containing protein</fullName>
    </recommendedName>
</protein>
<keyword evidence="3" id="KW-1185">Reference proteome</keyword>
<sequence length="130" mass="14461">MEAISTDLTEEIKSLNSKFVHLFSQGDAAGVADLYTITALLMPAGHEALKGREAICQYWQSALDMGVKEITLDTVEVEQLDFTAIELGTYVLKGDGGQPLDKGKYMAVWKQENGHWKMQKDIWNSNHQAS</sequence>
<accession>A0A0H4W3C9</accession>
<dbReference type="OrthoDB" id="9814425at2"/>
<feature type="domain" description="DUF4440" evidence="1">
    <location>
        <begin position="12"/>
        <end position="118"/>
    </location>
</feature>
<evidence type="ECO:0000259" key="1">
    <source>
        <dbReference type="Pfam" id="PF14534"/>
    </source>
</evidence>